<dbReference type="AlphaFoldDB" id="A0A397V0K8"/>
<sequence length="159" mass="17420">MGQKRRIPHWRFSNNSEPRLQQEQFRPFKKVALVKQGFVKRKKQGSQQNLLQYGDSDSKHGVQSEEIYDSDSLNMAVPEIKRWLISYKKEVKTSETGNTSETGGTGKTGDIGETGDTGNTGKTDKTGDTSDTGEIGETGVIGDTSDTVNTDETGNTNNG</sequence>
<feature type="compositionally biased region" description="Polar residues" evidence="1">
    <location>
        <begin position="144"/>
        <end position="159"/>
    </location>
</feature>
<evidence type="ECO:0008006" key="4">
    <source>
        <dbReference type="Google" id="ProtNLM"/>
    </source>
</evidence>
<name>A0A397V0K8_9GLOM</name>
<protein>
    <recommendedName>
        <fullName evidence="4">Collagen triple helix repeat protein</fullName>
    </recommendedName>
</protein>
<accession>A0A397V0K8</accession>
<evidence type="ECO:0000313" key="3">
    <source>
        <dbReference type="Proteomes" id="UP000266673"/>
    </source>
</evidence>
<organism evidence="2 3">
    <name type="scientific">Gigaspora rosea</name>
    <dbReference type="NCBI Taxonomy" id="44941"/>
    <lineage>
        <taxon>Eukaryota</taxon>
        <taxon>Fungi</taxon>
        <taxon>Fungi incertae sedis</taxon>
        <taxon>Mucoromycota</taxon>
        <taxon>Glomeromycotina</taxon>
        <taxon>Glomeromycetes</taxon>
        <taxon>Diversisporales</taxon>
        <taxon>Gigasporaceae</taxon>
        <taxon>Gigaspora</taxon>
    </lineage>
</organism>
<feature type="region of interest" description="Disordered" evidence="1">
    <location>
        <begin position="1"/>
        <end position="23"/>
    </location>
</feature>
<feature type="compositionally biased region" description="Polar residues" evidence="1">
    <location>
        <begin position="12"/>
        <end position="23"/>
    </location>
</feature>
<proteinExistence type="predicted"/>
<gene>
    <name evidence="2" type="ORF">C2G38_2199577</name>
</gene>
<dbReference type="Proteomes" id="UP000266673">
    <property type="component" value="Unassembled WGS sequence"/>
</dbReference>
<keyword evidence="3" id="KW-1185">Reference proteome</keyword>
<evidence type="ECO:0000256" key="1">
    <source>
        <dbReference type="SAM" id="MobiDB-lite"/>
    </source>
</evidence>
<dbReference type="EMBL" id="QKWP01000984">
    <property type="protein sequence ID" value="RIB12856.1"/>
    <property type="molecule type" value="Genomic_DNA"/>
</dbReference>
<feature type="region of interest" description="Disordered" evidence="1">
    <location>
        <begin position="90"/>
        <end position="159"/>
    </location>
</feature>
<reference evidence="2 3" key="1">
    <citation type="submission" date="2018-06" db="EMBL/GenBank/DDBJ databases">
        <title>Comparative genomics reveals the genomic features of Rhizophagus irregularis, R. cerebriforme, R. diaphanum and Gigaspora rosea, and their symbiotic lifestyle signature.</title>
        <authorList>
            <person name="Morin E."/>
            <person name="San Clemente H."/>
            <person name="Chen E.C.H."/>
            <person name="De La Providencia I."/>
            <person name="Hainaut M."/>
            <person name="Kuo A."/>
            <person name="Kohler A."/>
            <person name="Murat C."/>
            <person name="Tang N."/>
            <person name="Roy S."/>
            <person name="Loubradou J."/>
            <person name="Henrissat B."/>
            <person name="Grigoriev I.V."/>
            <person name="Corradi N."/>
            <person name="Roux C."/>
            <person name="Martin F.M."/>
        </authorList>
    </citation>
    <scope>NUCLEOTIDE SEQUENCE [LARGE SCALE GENOMIC DNA]</scope>
    <source>
        <strain evidence="2 3">DAOM 194757</strain>
    </source>
</reference>
<evidence type="ECO:0000313" key="2">
    <source>
        <dbReference type="EMBL" id="RIB12856.1"/>
    </source>
</evidence>
<comment type="caution">
    <text evidence="2">The sequence shown here is derived from an EMBL/GenBank/DDBJ whole genome shotgun (WGS) entry which is preliminary data.</text>
</comment>